<evidence type="ECO:0000256" key="3">
    <source>
        <dbReference type="ARBA" id="ARBA00022737"/>
    </source>
</evidence>
<dbReference type="PANTHER" id="PTHR23226:SF416">
    <property type="entry name" value="FI01424P"/>
    <property type="match status" value="1"/>
</dbReference>
<evidence type="ECO:0000256" key="4">
    <source>
        <dbReference type="ARBA" id="ARBA00022771"/>
    </source>
</evidence>
<evidence type="ECO:0000256" key="2">
    <source>
        <dbReference type="ARBA" id="ARBA00022723"/>
    </source>
</evidence>
<dbReference type="SUPFAM" id="SSF57667">
    <property type="entry name" value="beta-beta-alpha zinc fingers"/>
    <property type="match status" value="2"/>
</dbReference>
<proteinExistence type="predicted"/>
<dbReference type="InterPro" id="IPR036236">
    <property type="entry name" value="Znf_C2H2_sf"/>
</dbReference>
<evidence type="ECO:0000256" key="5">
    <source>
        <dbReference type="ARBA" id="ARBA00022833"/>
    </source>
</evidence>
<name>A0A7K9YQU5_9GALL</name>
<feature type="non-terminal residue" evidence="10">
    <location>
        <position position="250"/>
    </location>
</feature>
<comment type="caution">
    <text evidence="10">The sequence shown here is derived from an EMBL/GenBank/DDBJ whole genome shotgun (WGS) entry which is preliminary data.</text>
</comment>
<evidence type="ECO:0000256" key="1">
    <source>
        <dbReference type="ARBA" id="ARBA00004123"/>
    </source>
</evidence>
<keyword evidence="5" id="KW-0862">Zinc</keyword>
<protein>
    <submittedName>
        <fullName evidence="10">ZNF22 protein</fullName>
    </submittedName>
</protein>
<feature type="compositionally biased region" description="Polar residues" evidence="8">
    <location>
        <begin position="9"/>
        <end position="28"/>
    </location>
</feature>
<organism evidence="10 11">
    <name type="scientific">Odontophorus gujanensis</name>
    <name type="common">marbled wood quail</name>
    <dbReference type="NCBI Taxonomy" id="886794"/>
    <lineage>
        <taxon>Eukaryota</taxon>
        <taxon>Metazoa</taxon>
        <taxon>Chordata</taxon>
        <taxon>Craniata</taxon>
        <taxon>Vertebrata</taxon>
        <taxon>Euteleostomi</taxon>
        <taxon>Archelosauria</taxon>
        <taxon>Archosauria</taxon>
        <taxon>Dinosauria</taxon>
        <taxon>Saurischia</taxon>
        <taxon>Theropoda</taxon>
        <taxon>Coelurosauria</taxon>
        <taxon>Aves</taxon>
        <taxon>Neognathae</taxon>
        <taxon>Galloanserae</taxon>
        <taxon>Galliformes</taxon>
        <taxon>Odontophoridae</taxon>
        <taxon>Odontophorus</taxon>
    </lineage>
</organism>
<dbReference type="InterPro" id="IPR013087">
    <property type="entry name" value="Znf_C2H2_type"/>
</dbReference>
<evidence type="ECO:0000256" key="8">
    <source>
        <dbReference type="SAM" id="MobiDB-lite"/>
    </source>
</evidence>
<feature type="domain" description="C2H2-type" evidence="9">
    <location>
        <begin position="171"/>
        <end position="198"/>
    </location>
</feature>
<dbReference type="GO" id="GO:0005634">
    <property type="term" value="C:nucleus"/>
    <property type="evidence" value="ECO:0007669"/>
    <property type="project" value="UniProtKB-SubCell"/>
</dbReference>
<dbReference type="GO" id="GO:0000981">
    <property type="term" value="F:DNA-binding transcription factor activity, RNA polymerase II-specific"/>
    <property type="evidence" value="ECO:0007669"/>
    <property type="project" value="TreeGrafter"/>
</dbReference>
<dbReference type="EMBL" id="VXAB01008515">
    <property type="protein sequence ID" value="NXJ11324.1"/>
    <property type="molecule type" value="Genomic_DNA"/>
</dbReference>
<gene>
    <name evidence="10" type="primary">Znf22_2</name>
    <name evidence="10" type="ORF">ODOGUJ_R02491</name>
</gene>
<dbReference type="Pfam" id="PF00096">
    <property type="entry name" value="zf-C2H2"/>
    <property type="match status" value="1"/>
</dbReference>
<dbReference type="PROSITE" id="PS00028">
    <property type="entry name" value="ZINC_FINGER_C2H2_1"/>
    <property type="match status" value="2"/>
</dbReference>
<feature type="domain" description="C2H2-type" evidence="9">
    <location>
        <begin position="143"/>
        <end position="171"/>
    </location>
</feature>
<feature type="region of interest" description="Disordered" evidence="8">
    <location>
        <begin position="1"/>
        <end position="32"/>
    </location>
</feature>
<evidence type="ECO:0000313" key="11">
    <source>
        <dbReference type="Proteomes" id="UP000522663"/>
    </source>
</evidence>
<dbReference type="AlphaFoldDB" id="A0A7K9YQU5"/>
<evidence type="ECO:0000259" key="9">
    <source>
        <dbReference type="PROSITE" id="PS50157"/>
    </source>
</evidence>
<dbReference type="Proteomes" id="UP000522663">
    <property type="component" value="Unassembled WGS sequence"/>
</dbReference>
<dbReference type="PANTHER" id="PTHR23226">
    <property type="entry name" value="ZINC FINGER AND SCAN DOMAIN-CONTAINING"/>
    <property type="match status" value="1"/>
</dbReference>
<dbReference type="SMART" id="SM00355">
    <property type="entry name" value="ZnF_C2H2"/>
    <property type="match status" value="4"/>
</dbReference>
<evidence type="ECO:0000256" key="6">
    <source>
        <dbReference type="ARBA" id="ARBA00023242"/>
    </source>
</evidence>
<reference evidence="10 11" key="1">
    <citation type="submission" date="2019-09" db="EMBL/GenBank/DDBJ databases">
        <title>Bird 10,000 Genomes (B10K) Project - Family phase.</title>
        <authorList>
            <person name="Zhang G."/>
        </authorList>
    </citation>
    <scope>NUCLEOTIDE SEQUENCE [LARGE SCALE GENOMIC DNA]</scope>
    <source>
        <strain evidence="10">B10K-DU-001-53</strain>
        <tissue evidence="10">Muscle</tissue>
    </source>
</reference>
<accession>A0A7K9YQU5</accession>
<dbReference type="Gene3D" id="3.30.160.60">
    <property type="entry name" value="Classic Zinc Finger"/>
    <property type="match status" value="3"/>
</dbReference>
<keyword evidence="4 7" id="KW-0863">Zinc-finger</keyword>
<dbReference type="OrthoDB" id="6077919at2759"/>
<comment type="subcellular location">
    <subcellularLocation>
        <location evidence="1">Nucleus</location>
    </subcellularLocation>
</comment>
<keyword evidence="3" id="KW-0677">Repeat</keyword>
<keyword evidence="2" id="KW-0479">Metal-binding</keyword>
<feature type="non-terminal residue" evidence="10">
    <location>
        <position position="1"/>
    </location>
</feature>
<sequence length="250" mass="28528">MVDPVKLWESSSSQLNCPQPEEPSQTEGGKSRESKIKYYLLRVVTEDCLQELVSDRLGKEVENCEQERLVHAEEHKVPPGSPKENIFQNNDLGCQKGEKSQNDSLQMAFEETQTLESGKSCCSVGNFQDNVISGRPSLKQSTYQCNVCKRCFSLSSSLFNHQCIPIAKTLHKCMQCERVFGFSSSLIQHQKLHHRQKASLKCPECGDQFRCRAGLTVHRRTHKREKKPYMCSQCNQSFHCTSDLMTHDHI</sequence>
<feature type="domain" description="C2H2-type" evidence="9">
    <location>
        <begin position="200"/>
        <end position="227"/>
    </location>
</feature>
<keyword evidence="11" id="KW-1185">Reference proteome</keyword>
<keyword evidence="6" id="KW-0539">Nucleus</keyword>
<dbReference type="PROSITE" id="PS50157">
    <property type="entry name" value="ZINC_FINGER_C2H2_2"/>
    <property type="match status" value="4"/>
</dbReference>
<evidence type="ECO:0000313" key="10">
    <source>
        <dbReference type="EMBL" id="NXJ11324.1"/>
    </source>
</evidence>
<dbReference type="GO" id="GO:0000978">
    <property type="term" value="F:RNA polymerase II cis-regulatory region sequence-specific DNA binding"/>
    <property type="evidence" value="ECO:0007669"/>
    <property type="project" value="TreeGrafter"/>
</dbReference>
<evidence type="ECO:0000256" key="7">
    <source>
        <dbReference type="PROSITE-ProRule" id="PRU00042"/>
    </source>
</evidence>
<dbReference type="GO" id="GO:0008270">
    <property type="term" value="F:zinc ion binding"/>
    <property type="evidence" value="ECO:0007669"/>
    <property type="project" value="UniProtKB-KW"/>
</dbReference>
<feature type="domain" description="C2H2-type" evidence="9">
    <location>
        <begin position="229"/>
        <end position="250"/>
    </location>
</feature>